<dbReference type="InterPro" id="IPR043128">
    <property type="entry name" value="Rev_trsase/Diguanyl_cyclase"/>
</dbReference>
<dbReference type="PANTHER" id="PTHR37984">
    <property type="entry name" value="PROTEIN CBG26694"/>
    <property type="match status" value="1"/>
</dbReference>
<protein>
    <recommendedName>
        <fullName evidence="1">RNA-directed DNA polymerase</fullName>
        <ecNumber evidence="1">2.7.7.49</ecNumber>
    </recommendedName>
</protein>
<feature type="domain" description="Reverse transcriptase" evidence="8">
    <location>
        <begin position="174"/>
        <end position="353"/>
    </location>
</feature>
<proteinExistence type="predicted"/>
<dbReference type="PROSITE" id="PS50994">
    <property type="entry name" value="INTEGRASE"/>
    <property type="match status" value="1"/>
</dbReference>
<dbReference type="InterPro" id="IPR041588">
    <property type="entry name" value="Integrase_H2C2"/>
</dbReference>
<feature type="domain" description="Integrase catalytic" evidence="9">
    <location>
        <begin position="708"/>
        <end position="867"/>
    </location>
</feature>
<dbReference type="FunFam" id="3.30.70.270:FF:000020">
    <property type="entry name" value="Transposon Tf2-6 polyprotein-like Protein"/>
    <property type="match status" value="1"/>
</dbReference>
<dbReference type="InterPro" id="IPR001584">
    <property type="entry name" value="Integrase_cat-core"/>
</dbReference>
<keyword evidence="7" id="KW-0695">RNA-directed DNA polymerase</keyword>
<dbReference type="Proteomes" id="UP001168821">
    <property type="component" value="Unassembled WGS sequence"/>
</dbReference>
<dbReference type="EC" id="2.7.7.49" evidence="1"/>
<dbReference type="Gene3D" id="3.10.20.370">
    <property type="match status" value="1"/>
</dbReference>
<dbReference type="GO" id="GO:0042575">
    <property type="term" value="C:DNA polymerase complex"/>
    <property type="evidence" value="ECO:0007669"/>
    <property type="project" value="UniProtKB-ARBA"/>
</dbReference>
<evidence type="ECO:0000313" key="10">
    <source>
        <dbReference type="EMBL" id="KAJ3662554.1"/>
    </source>
</evidence>
<dbReference type="CDD" id="cd09274">
    <property type="entry name" value="RNase_HI_RT_Ty3"/>
    <property type="match status" value="1"/>
</dbReference>
<keyword evidence="5" id="KW-0255">Endonuclease</keyword>
<dbReference type="GO" id="GO:0004519">
    <property type="term" value="F:endonuclease activity"/>
    <property type="evidence" value="ECO:0007669"/>
    <property type="project" value="UniProtKB-KW"/>
</dbReference>
<dbReference type="Gene3D" id="3.30.70.270">
    <property type="match status" value="2"/>
</dbReference>
<dbReference type="EMBL" id="JALNTZ010000002">
    <property type="protein sequence ID" value="KAJ3662554.1"/>
    <property type="molecule type" value="Genomic_DNA"/>
</dbReference>
<dbReference type="InterPro" id="IPR043502">
    <property type="entry name" value="DNA/RNA_pol_sf"/>
</dbReference>
<evidence type="ECO:0000256" key="6">
    <source>
        <dbReference type="ARBA" id="ARBA00022801"/>
    </source>
</evidence>
<keyword evidence="2" id="KW-0808">Transferase</keyword>
<evidence type="ECO:0000256" key="3">
    <source>
        <dbReference type="ARBA" id="ARBA00022695"/>
    </source>
</evidence>
<evidence type="ECO:0000256" key="2">
    <source>
        <dbReference type="ARBA" id="ARBA00022679"/>
    </source>
</evidence>
<dbReference type="AlphaFoldDB" id="A0AA38IX58"/>
<dbReference type="Pfam" id="PF17921">
    <property type="entry name" value="Integrase_H2C2"/>
    <property type="match status" value="1"/>
</dbReference>
<dbReference type="PROSITE" id="PS50878">
    <property type="entry name" value="RT_POL"/>
    <property type="match status" value="1"/>
</dbReference>
<dbReference type="FunFam" id="3.10.20.370:FF:000001">
    <property type="entry name" value="Retrovirus-related Pol polyprotein from transposon 17.6-like protein"/>
    <property type="match status" value="1"/>
</dbReference>
<sequence>MKTVLWAQEASVIPNNFLGHIMVRGDLTSAELCIESELKDLGGIIPRCVVKTDDNGEGVVPVLNISGKPVNIGKDRGIARGECCVEGNQRREVNQEPVVEAEVNIEVTSDEKDQLMSLLNEYKDLVARNMKQLGCTTLVEMDIQLEDDRPIYYRPYRMAYSERRKVQEIVEELKDAGIVEDSFSPFASPVLLVKKKSGDVRLCVDYRSLNKKTVKEHYPLPRIDDQLDRLKDQVFYTSLDLSGAYYQIPLSQESRDKSAFITPDGVYNFKRMSFGMANAPSQFQRLINIVLGNLRYDTAMAYLDDVIIASKTFEEGLVKIREVFERFRDANLTLNLKKCFFFMRKIDYLGFTISVHGIEPGEHKVKAVSDFPIPTDIHKVRSFMGLASYFRRFIKSFATIARPISDLLRKGESFVWGESQQRAFDKIRDTLVRKPVLCVYDPSARTELHTDACCIGLGAVLMQEQANGKLQPIAYYSRKTSREESRYSSFELEGLAVIAALDKFRVYLLGIPFVIRTDCNSLKLLAKKRDMNPRIGRWFVKLSEFNYTIEYHKSEFNKPADALSRNPVEKDDEVPLTGLPILGIRINTDWVAALQRTCDEIKAIVTKLEEGDQNIHQKFTLYKGRVYKVKGAIWRLYVPVDLRYDIVSEAHKELMHLGIDKTLARVKESYYFPKMREFVTSYVNRCINCLYYKTPRGRQPGFLHPLEKGRQPFEVVHIDHLGPFITSVNDNKYVVALIDGYSKYAVMKAVPNVGATETVKFVREFITNYGKPDRIITDRGTAFVSREFEVFCENYNIQHIRISTGVPRANGQVEKLNSMIISCTSTSTSDIEGNDWDVKLHEVQWAVNNSIHAVTKSSPFSLIYKYKRDGFSSNPLAREIKEVNDRVGNTLPEIPVDELLAQNREKMERQFNKKRKTPREYNPGDLVLIRAEVPATGQSRKLEPKYRGPYEVVKSIGNDRYLIQDVPGEQQSNRFYKGIISVDRLKLVREK</sequence>
<keyword evidence="3" id="KW-0548">Nucleotidyltransferase</keyword>
<evidence type="ECO:0000259" key="9">
    <source>
        <dbReference type="PROSITE" id="PS50994"/>
    </source>
</evidence>
<dbReference type="InterPro" id="IPR050951">
    <property type="entry name" value="Retrovirus_Pol_polyprotein"/>
</dbReference>
<dbReference type="Gene3D" id="3.10.10.10">
    <property type="entry name" value="HIV Type 1 Reverse Transcriptase, subunit A, domain 1"/>
    <property type="match status" value="1"/>
</dbReference>
<reference evidence="10" key="1">
    <citation type="journal article" date="2023" name="G3 (Bethesda)">
        <title>Whole genome assemblies of Zophobas morio and Tenebrio molitor.</title>
        <authorList>
            <person name="Kaur S."/>
            <person name="Stinson S.A."/>
            <person name="diCenzo G.C."/>
        </authorList>
    </citation>
    <scope>NUCLEOTIDE SEQUENCE</scope>
    <source>
        <strain evidence="10">QUZm001</strain>
    </source>
</reference>
<dbReference type="PANTHER" id="PTHR37984:SF5">
    <property type="entry name" value="PROTEIN NYNRIN-LIKE"/>
    <property type="match status" value="1"/>
</dbReference>
<dbReference type="CDD" id="cd01647">
    <property type="entry name" value="RT_LTR"/>
    <property type="match status" value="1"/>
</dbReference>
<keyword evidence="6" id="KW-0378">Hydrolase</keyword>
<dbReference type="SUPFAM" id="SSF53098">
    <property type="entry name" value="Ribonuclease H-like"/>
    <property type="match status" value="1"/>
</dbReference>
<comment type="caution">
    <text evidence="10">The sequence shown here is derived from an EMBL/GenBank/DDBJ whole genome shotgun (WGS) entry which is preliminary data.</text>
</comment>
<evidence type="ECO:0000259" key="8">
    <source>
        <dbReference type="PROSITE" id="PS50878"/>
    </source>
</evidence>
<dbReference type="Gene3D" id="1.10.340.70">
    <property type="match status" value="1"/>
</dbReference>
<dbReference type="GO" id="GO:0003676">
    <property type="term" value="F:nucleic acid binding"/>
    <property type="evidence" value="ECO:0007669"/>
    <property type="project" value="InterPro"/>
</dbReference>
<name>A0AA38IX58_9CUCU</name>
<evidence type="ECO:0000256" key="4">
    <source>
        <dbReference type="ARBA" id="ARBA00022722"/>
    </source>
</evidence>
<accession>A0AA38IX58</accession>
<keyword evidence="4" id="KW-0540">Nuclease</keyword>
<dbReference type="InterPro" id="IPR036397">
    <property type="entry name" value="RNaseH_sf"/>
</dbReference>
<keyword evidence="11" id="KW-1185">Reference proteome</keyword>
<evidence type="ECO:0000256" key="5">
    <source>
        <dbReference type="ARBA" id="ARBA00022759"/>
    </source>
</evidence>
<dbReference type="Pfam" id="PF00665">
    <property type="entry name" value="rve"/>
    <property type="match status" value="1"/>
</dbReference>
<evidence type="ECO:0000256" key="7">
    <source>
        <dbReference type="ARBA" id="ARBA00022918"/>
    </source>
</evidence>
<organism evidence="10 11">
    <name type="scientific">Zophobas morio</name>
    <dbReference type="NCBI Taxonomy" id="2755281"/>
    <lineage>
        <taxon>Eukaryota</taxon>
        <taxon>Metazoa</taxon>
        <taxon>Ecdysozoa</taxon>
        <taxon>Arthropoda</taxon>
        <taxon>Hexapoda</taxon>
        <taxon>Insecta</taxon>
        <taxon>Pterygota</taxon>
        <taxon>Neoptera</taxon>
        <taxon>Endopterygota</taxon>
        <taxon>Coleoptera</taxon>
        <taxon>Polyphaga</taxon>
        <taxon>Cucujiformia</taxon>
        <taxon>Tenebrionidae</taxon>
        <taxon>Zophobas</taxon>
    </lineage>
</organism>
<evidence type="ECO:0000313" key="11">
    <source>
        <dbReference type="Proteomes" id="UP001168821"/>
    </source>
</evidence>
<dbReference type="SUPFAM" id="SSF56672">
    <property type="entry name" value="DNA/RNA polymerases"/>
    <property type="match status" value="1"/>
</dbReference>
<evidence type="ECO:0000256" key="1">
    <source>
        <dbReference type="ARBA" id="ARBA00012493"/>
    </source>
</evidence>
<dbReference type="Pfam" id="PF17917">
    <property type="entry name" value="RT_RNaseH"/>
    <property type="match status" value="1"/>
</dbReference>
<dbReference type="Gene3D" id="3.30.420.10">
    <property type="entry name" value="Ribonuclease H-like superfamily/Ribonuclease H"/>
    <property type="match status" value="1"/>
</dbReference>
<dbReference type="InterPro" id="IPR041373">
    <property type="entry name" value="RT_RNaseH"/>
</dbReference>
<dbReference type="Pfam" id="PF00078">
    <property type="entry name" value="RVT_1"/>
    <property type="match status" value="1"/>
</dbReference>
<dbReference type="FunFam" id="1.10.340.70:FF:000001">
    <property type="entry name" value="Retrovirus-related Pol polyprotein from transposon gypsy-like Protein"/>
    <property type="match status" value="1"/>
</dbReference>
<dbReference type="GO" id="GO:0003964">
    <property type="term" value="F:RNA-directed DNA polymerase activity"/>
    <property type="evidence" value="ECO:0007669"/>
    <property type="project" value="UniProtKB-KW"/>
</dbReference>
<dbReference type="InterPro" id="IPR012337">
    <property type="entry name" value="RNaseH-like_sf"/>
</dbReference>
<gene>
    <name evidence="10" type="ORF">Zmor_006897</name>
</gene>
<dbReference type="GO" id="GO:0016787">
    <property type="term" value="F:hydrolase activity"/>
    <property type="evidence" value="ECO:0007669"/>
    <property type="project" value="UniProtKB-KW"/>
</dbReference>
<dbReference type="GO" id="GO:0015074">
    <property type="term" value="P:DNA integration"/>
    <property type="evidence" value="ECO:0007669"/>
    <property type="project" value="InterPro"/>
</dbReference>
<dbReference type="InterPro" id="IPR000477">
    <property type="entry name" value="RT_dom"/>
</dbReference>